<sequence length="140" mass="15453">GDWSDEDFFSNNSFLLEATQNPEKFFSSSSSTAAVSDISPPDDDVCSGDIHQIVENDKLNSCGMQLTNESIVSTDKFNDLLVIPHSFISNPPSALNMTGLYSSSSLLDITVNKCHYYQRQDFSKNYLPGRTPVNHLANHG</sequence>
<proteinExistence type="predicted"/>
<feature type="non-terminal residue" evidence="1">
    <location>
        <position position="1"/>
    </location>
</feature>
<dbReference type="EMBL" id="HACG01052068">
    <property type="protein sequence ID" value="CEK98939.1"/>
    <property type="molecule type" value="Transcribed_RNA"/>
</dbReference>
<reference evidence="1" key="1">
    <citation type="submission" date="2014-12" db="EMBL/GenBank/DDBJ databases">
        <title>Insight into the proteome of Arion vulgaris.</title>
        <authorList>
            <person name="Aradska J."/>
            <person name="Bulat T."/>
            <person name="Smidak R."/>
            <person name="Sarate P."/>
            <person name="Gangsoo J."/>
            <person name="Sialana F."/>
            <person name="Bilban M."/>
            <person name="Lubec G."/>
        </authorList>
    </citation>
    <scope>NUCLEOTIDE SEQUENCE</scope>
    <source>
        <tissue evidence="1">Skin</tissue>
    </source>
</reference>
<name>A0A0B7C0H7_9EUPU</name>
<protein>
    <submittedName>
        <fullName evidence="1">Uncharacterized protein</fullName>
    </submittedName>
</protein>
<evidence type="ECO:0000313" key="1">
    <source>
        <dbReference type="EMBL" id="CEK98939.1"/>
    </source>
</evidence>
<feature type="non-terminal residue" evidence="1">
    <location>
        <position position="140"/>
    </location>
</feature>
<gene>
    <name evidence="1" type="primary">ORF220017</name>
</gene>
<accession>A0A0B7C0H7</accession>
<organism evidence="1">
    <name type="scientific">Arion vulgaris</name>
    <dbReference type="NCBI Taxonomy" id="1028688"/>
    <lineage>
        <taxon>Eukaryota</taxon>
        <taxon>Metazoa</taxon>
        <taxon>Spiralia</taxon>
        <taxon>Lophotrochozoa</taxon>
        <taxon>Mollusca</taxon>
        <taxon>Gastropoda</taxon>
        <taxon>Heterobranchia</taxon>
        <taxon>Euthyneura</taxon>
        <taxon>Panpulmonata</taxon>
        <taxon>Eupulmonata</taxon>
        <taxon>Stylommatophora</taxon>
        <taxon>Helicina</taxon>
        <taxon>Arionoidea</taxon>
        <taxon>Arionidae</taxon>
        <taxon>Arion</taxon>
    </lineage>
</organism>
<dbReference type="AlphaFoldDB" id="A0A0B7C0H7"/>